<dbReference type="Pfam" id="PF21983">
    <property type="entry name" value="NikA-like"/>
    <property type="match status" value="1"/>
</dbReference>
<dbReference type="RefSeq" id="WP_075070760.1">
    <property type="nucleotide sequence ID" value="NZ_CM007355.1"/>
</dbReference>
<name>A0A1E7G0G1_LACLC</name>
<evidence type="ECO:0000313" key="1">
    <source>
        <dbReference type="EMBL" id="OEU38437.1"/>
    </source>
</evidence>
<accession>A0A1E7G0G1</accession>
<organism evidence="1 2">
    <name type="scientific">Lactococcus cremoris subsp. cremoris IBB477</name>
    <dbReference type="NCBI Taxonomy" id="1449093"/>
    <lineage>
        <taxon>Bacteria</taxon>
        <taxon>Bacillati</taxon>
        <taxon>Bacillota</taxon>
        <taxon>Bacilli</taxon>
        <taxon>Lactobacillales</taxon>
        <taxon>Streptococcaceae</taxon>
        <taxon>Lactococcus</taxon>
        <taxon>Lactococcus cremoris subsp. cremoris</taxon>
    </lineage>
</organism>
<protein>
    <recommendedName>
        <fullName evidence="3">Bacterial mobilisation domain-containing protein</fullName>
    </recommendedName>
</protein>
<gene>
    <name evidence="1" type="ORF">AJ89_14410</name>
</gene>
<proteinExistence type="predicted"/>
<sequence>MPKNRKRKVHLNFYVNPDEEFIIREKAASCHKNLSDYLRMISIKGEIYEVNFHELDEFSKQLSQLRFEFNRIGNNINQVAKKVNLIDEVDQEDVEVLQDEMSDIQKNYRVLSRKVLKEVQTLIRELEE</sequence>
<dbReference type="AlphaFoldDB" id="A0A1E7G0G1"/>
<dbReference type="Proteomes" id="UP000176236">
    <property type="component" value="Plasmid pIBB477b"/>
</dbReference>
<comment type="caution">
    <text evidence="1">The sequence shown here is derived from an EMBL/GenBank/DDBJ whole genome shotgun (WGS) entry which is preliminary data.</text>
</comment>
<geneLocation type="plasmid" evidence="2">
    <name>pibb477b</name>
</geneLocation>
<evidence type="ECO:0008006" key="3">
    <source>
        <dbReference type="Google" id="ProtNLM"/>
    </source>
</evidence>
<evidence type="ECO:0000313" key="2">
    <source>
        <dbReference type="Proteomes" id="UP000176236"/>
    </source>
</evidence>
<reference evidence="1 2" key="1">
    <citation type="journal article" date="2016" name="Appl. Microbiol. Biotechnol.">
        <title>Adhesion of the genome-sequenced Lactococcus lactis subsp. cremoris IBB477 strain is mediated by specific molecular determinants.</title>
        <authorList>
            <person name="Radziwill-Bienkowska J.M."/>
            <person name="Le D.T."/>
            <person name="Szczesny P."/>
            <person name="Duviau M.P."/>
            <person name="Aleksandrzak-Piekarczyk T."/>
            <person name="Loubiere P."/>
            <person name="Mercier-Bonin M."/>
            <person name="Bardowski J.K."/>
            <person name="Kowalczyk M."/>
        </authorList>
    </citation>
    <scope>NUCLEOTIDE SEQUENCE [LARGE SCALE GENOMIC DNA]</scope>
    <source>
        <strain evidence="1 2">IBB477</strain>
        <plasmid evidence="2">Plasmid pibb477b</plasmid>
    </source>
</reference>
<dbReference type="InterPro" id="IPR053842">
    <property type="entry name" value="NikA-like"/>
</dbReference>
<dbReference type="EMBL" id="JMMZ01000039">
    <property type="protein sequence ID" value="OEU38437.1"/>
    <property type="molecule type" value="Genomic_DNA"/>
</dbReference>
<keyword evidence="1" id="KW-0614">Plasmid</keyword>